<feature type="domain" description="STAS" evidence="1">
    <location>
        <begin position="8"/>
        <end position="115"/>
    </location>
</feature>
<name>A0ABX1JCC1_9PSEU</name>
<protein>
    <submittedName>
        <fullName evidence="2">STAS domain-containing protein</fullName>
    </submittedName>
</protein>
<dbReference type="SUPFAM" id="SSF52091">
    <property type="entry name" value="SpoIIaa-like"/>
    <property type="match status" value="1"/>
</dbReference>
<dbReference type="CDD" id="cd07043">
    <property type="entry name" value="STAS_anti-anti-sigma_factors"/>
    <property type="match status" value="1"/>
</dbReference>
<sequence>MSTATLLHITSSQPRPGRTVLHIVGEIDAATVLEFALALESALAAGPEAVVLDLSRVGFLGTAGITEITGVAERAASAGVGVRVVVGEGRTVARALEVAGVPVPTSPDLDHALDS</sequence>
<reference evidence="2 3" key="1">
    <citation type="submission" date="2020-04" db="EMBL/GenBank/DDBJ databases">
        <title>Novel species.</title>
        <authorList>
            <person name="Teo W.F.A."/>
            <person name="Lipun K."/>
            <person name="Srisuk N."/>
            <person name="Duangmal K."/>
        </authorList>
    </citation>
    <scope>NUCLEOTIDE SEQUENCE [LARGE SCALE GENOMIC DNA]</scope>
    <source>
        <strain evidence="2 3">K13G38</strain>
    </source>
</reference>
<dbReference type="InterPro" id="IPR036513">
    <property type="entry name" value="STAS_dom_sf"/>
</dbReference>
<gene>
    <name evidence="2" type="ORF">HFP15_31690</name>
</gene>
<evidence type="ECO:0000313" key="2">
    <source>
        <dbReference type="EMBL" id="NKQ57437.1"/>
    </source>
</evidence>
<dbReference type="RefSeq" id="WP_168520462.1">
    <property type="nucleotide sequence ID" value="NZ_JAAXLS010000036.1"/>
</dbReference>
<dbReference type="PROSITE" id="PS50801">
    <property type="entry name" value="STAS"/>
    <property type="match status" value="1"/>
</dbReference>
<dbReference type="Proteomes" id="UP000715441">
    <property type="component" value="Unassembled WGS sequence"/>
</dbReference>
<organism evidence="2 3">
    <name type="scientific">Amycolatopsis acididurans</name>
    <dbReference type="NCBI Taxonomy" id="2724524"/>
    <lineage>
        <taxon>Bacteria</taxon>
        <taxon>Bacillati</taxon>
        <taxon>Actinomycetota</taxon>
        <taxon>Actinomycetes</taxon>
        <taxon>Pseudonocardiales</taxon>
        <taxon>Pseudonocardiaceae</taxon>
        <taxon>Amycolatopsis</taxon>
    </lineage>
</organism>
<dbReference type="EMBL" id="JAAXLS010000036">
    <property type="protein sequence ID" value="NKQ57437.1"/>
    <property type="molecule type" value="Genomic_DNA"/>
</dbReference>
<dbReference type="InterPro" id="IPR002645">
    <property type="entry name" value="STAS_dom"/>
</dbReference>
<keyword evidence="3" id="KW-1185">Reference proteome</keyword>
<dbReference type="Pfam" id="PF01740">
    <property type="entry name" value="STAS"/>
    <property type="match status" value="1"/>
</dbReference>
<evidence type="ECO:0000313" key="3">
    <source>
        <dbReference type="Proteomes" id="UP000715441"/>
    </source>
</evidence>
<comment type="caution">
    <text evidence="2">The sequence shown here is derived from an EMBL/GenBank/DDBJ whole genome shotgun (WGS) entry which is preliminary data.</text>
</comment>
<dbReference type="Gene3D" id="3.30.750.24">
    <property type="entry name" value="STAS domain"/>
    <property type="match status" value="1"/>
</dbReference>
<proteinExistence type="predicted"/>
<evidence type="ECO:0000259" key="1">
    <source>
        <dbReference type="PROSITE" id="PS50801"/>
    </source>
</evidence>
<accession>A0ABX1JCC1</accession>